<dbReference type="Proteomes" id="UP000481087">
    <property type="component" value="Unassembled WGS sequence"/>
</dbReference>
<evidence type="ECO:0000313" key="3">
    <source>
        <dbReference type="Proteomes" id="UP000481087"/>
    </source>
</evidence>
<keyword evidence="1" id="KW-0812">Transmembrane</keyword>
<evidence type="ECO:0000256" key="1">
    <source>
        <dbReference type="SAM" id="Phobius"/>
    </source>
</evidence>
<comment type="caution">
    <text evidence="2">The sequence shown here is derived from an EMBL/GenBank/DDBJ whole genome shotgun (WGS) entry which is preliminary data.</text>
</comment>
<dbReference type="EMBL" id="WTUZ01000020">
    <property type="protein sequence ID" value="MZQ83538.1"/>
    <property type="molecule type" value="Genomic_DNA"/>
</dbReference>
<name>A0A6L8UZ84_9BACL</name>
<reference evidence="2 3" key="1">
    <citation type="submission" date="2019-12" db="EMBL/GenBank/DDBJ databases">
        <title>Paenibacillus sp. nov. sp. isolated from soil.</title>
        <authorList>
            <person name="Kim J."/>
            <person name="Jeong S.E."/>
            <person name="Jung H.S."/>
            <person name="Jeon C.O."/>
        </authorList>
    </citation>
    <scope>NUCLEOTIDE SEQUENCE [LARGE SCALE GENOMIC DNA]</scope>
    <source>
        <strain evidence="2 3">5J-6</strain>
    </source>
</reference>
<accession>A0A6L8UZ84</accession>
<keyword evidence="3" id="KW-1185">Reference proteome</keyword>
<sequence>MFTWAIFILTCLDFVPMILFSLVLFRQKIKPHWLPIALAVLAGTMATYLGQRPLLYISIICVLLVSVWKFYPIPAVILALSGYILSVIVSTGVFAIWELTPLTSYADLKNDPDKFVIILLLALCVKCSILVGIHKLRLGFTFLTHYTRILPTKENAGFYLFIIVVIIGIIYRHSYPDSALSALMPIQMLGIATALFIYVMLGKELSFQR</sequence>
<feature type="transmembrane region" description="Helical" evidence="1">
    <location>
        <begin position="6"/>
        <end position="25"/>
    </location>
</feature>
<feature type="transmembrane region" description="Helical" evidence="1">
    <location>
        <begin position="156"/>
        <end position="173"/>
    </location>
</feature>
<feature type="transmembrane region" description="Helical" evidence="1">
    <location>
        <begin position="55"/>
        <end position="71"/>
    </location>
</feature>
<organism evidence="2 3">
    <name type="scientific">Paenibacillus silvestris</name>
    <dbReference type="NCBI Taxonomy" id="2606219"/>
    <lineage>
        <taxon>Bacteria</taxon>
        <taxon>Bacillati</taxon>
        <taxon>Bacillota</taxon>
        <taxon>Bacilli</taxon>
        <taxon>Bacillales</taxon>
        <taxon>Paenibacillaceae</taxon>
        <taxon>Paenibacillus</taxon>
    </lineage>
</organism>
<feature type="transmembrane region" description="Helical" evidence="1">
    <location>
        <begin position="78"/>
        <end position="97"/>
    </location>
</feature>
<dbReference type="AlphaFoldDB" id="A0A6L8UZ84"/>
<keyword evidence="1" id="KW-0472">Membrane</keyword>
<keyword evidence="1" id="KW-1133">Transmembrane helix</keyword>
<dbReference type="RefSeq" id="WP_161407697.1">
    <property type="nucleotide sequence ID" value="NZ_WTUZ01000020.1"/>
</dbReference>
<protein>
    <submittedName>
        <fullName evidence="2">Uncharacterized protein</fullName>
    </submittedName>
</protein>
<feature type="transmembrane region" description="Helical" evidence="1">
    <location>
        <begin position="179"/>
        <end position="201"/>
    </location>
</feature>
<gene>
    <name evidence="2" type="ORF">GQF01_15605</name>
</gene>
<proteinExistence type="predicted"/>
<feature type="transmembrane region" description="Helical" evidence="1">
    <location>
        <begin position="32"/>
        <end position="49"/>
    </location>
</feature>
<evidence type="ECO:0000313" key="2">
    <source>
        <dbReference type="EMBL" id="MZQ83538.1"/>
    </source>
</evidence>
<feature type="transmembrane region" description="Helical" evidence="1">
    <location>
        <begin position="117"/>
        <end position="136"/>
    </location>
</feature>